<evidence type="ECO:0000256" key="4">
    <source>
        <dbReference type="ARBA" id="ARBA00022974"/>
    </source>
</evidence>
<dbReference type="GO" id="GO:0031012">
    <property type="term" value="C:extracellular matrix"/>
    <property type="evidence" value="ECO:0007669"/>
    <property type="project" value="TreeGrafter"/>
</dbReference>
<dbReference type="EMBL" id="JAOPHQ010000304">
    <property type="protein sequence ID" value="KAK0155096.1"/>
    <property type="molecule type" value="Genomic_DNA"/>
</dbReference>
<dbReference type="GO" id="GO:0060348">
    <property type="term" value="P:bone development"/>
    <property type="evidence" value="ECO:0007669"/>
    <property type="project" value="TreeGrafter"/>
</dbReference>
<proteinExistence type="predicted"/>
<evidence type="ECO:0000256" key="3">
    <source>
        <dbReference type="ARBA" id="ARBA00022729"/>
    </source>
</evidence>
<comment type="subcellular location">
    <subcellularLocation>
        <location evidence="1">Secreted</location>
    </subcellularLocation>
</comment>
<reference evidence="7" key="1">
    <citation type="journal article" date="2023" name="Front. Mar. Sci.">
        <title>A new Merluccius polli reference genome to investigate the effects of global change in West African waters.</title>
        <authorList>
            <person name="Mateo J.L."/>
            <person name="Blanco-Fernandez C."/>
            <person name="Garcia-Vazquez E."/>
            <person name="Machado-Schiaffino G."/>
        </authorList>
    </citation>
    <scope>NUCLEOTIDE SEQUENCE</scope>
    <source>
        <strain evidence="7">C29</strain>
        <tissue evidence="7">Fin</tissue>
    </source>
</reference>
<keyword evidence="6" id="KW-0325">Glycoprotein</keyword>
<dbReference type="AlphaFoldDB" id="A0AA47NBG2"/>
<evidence type="ECO:0000256" key="5">
    <source>
        <dbReference type="ARBA" id="ARBA00023157"/>
    </source>
</evidence>
<dbReference type="Pfam" id="PF13855">
    <property type="entry name" value="LRR_8"/>
    <property type="match status" value="1"/>
</dbReference>
<dbReference type="PANTHER" id="PTHR46269">
    <property type="entry name" value="EPIPHYCAN-RELATED"/>
    <property type="match status" value="1"/>
</dbReference>
<keyword evidence="8" id="KW-1185">Reference proteome</keyword>
<accession>A0AA47NBG2</accession>
<dbReference type="PROSITE" id="PS51450">
    <property type="entry name" value="LRR"/>
    <property type="match status" value="1"/>
</dbReference>
<keyword evidence="3" id="KW-0732">Signal</keyword>
<organism evidence="7 8">
    <name type="scientific">Merluccius polli</name>
    <name type="common">Benguela hake</name>
    <name type="synonym">Merluccius cadenati</name>
    <dbReference type="NCBI Taxonomy" id="89951"/>
    <lineage>
        <taxon>Eukaryota</taxon>
        <taxon>Metazoa</taxon>
        <taxon>Chordata</taxon>
        <taxon>Craniata</taxon>
        <taxon>Vertebrata</taxon>
        <taxon>Euteleostomi</taxon>
        <taxon>Actinopterygii</taxon>
        <taxon>Neopterygii</taxon>
        <taxon>Teleostei</taxon>
        <taxon>Neoteleostei</taxon>
        <taxon>Acanthomorphata</taxon>
        <taxon>Zeiogadaria</taxon>
        <taxon>Gadariae</taxon>
        <taxon>Gadiformes</taxon>
        <taxon>Gadoidei</taxon>
        <taxon>Merlucciidae</taxon>
        <taxon>Merluccius</taxon>
    </lineage>
</organism>
<dbReference type="PANTHER" id="PTHR46269:SF1">
    <property type="entry name" value="MIMECAN"/>
    <property type="match status" value="1"/>
</dbReference>
<protein>
    <submittedName>
        <fullName evidence="7">Mimecan</fullName>
    </submittedName>
</protein>
<keyword evidence="2" id="KW-0964">Secreted</keyword>
<evidence type="ECO:0000313" key="7">
    <source>
        <dbReference type="EMBL" id="KAK0155096.1"/>
    </source>
</evidence>
<evidence type="ECO:0000256" key="2">
    <source>
        <dbReference type="ARBA" id="ARBA00022525"/>
    </source>
</evidence>
<sequence length="156" mass="17539">MFSSQESIFGTNTYDIETIPEVLQNIPEPDADDTLKIIHLTGNIISEIEDGAFSKLINLEELYLAENKLTRLPLLPSKLITLNANFNLLKTKGVRANAFKNNNINTITDETFCKGNTTKYIRSTMVEVRLDGNPLVLAQHPNSFICLWNLPSGNYH</sequence>
<dbReference type="Proteomes" id="UP001174136">
    <property type="component" value="Unassembled WGS sequence"/>
</dbReference>
<comment type="caution">
    <text evidence="7">The sequence shown here is derived from an EMBL/GenBank/DDBJ whole genome shotgun (WGS) entry which is preliminary data.</text>
</comment>
<dbReference type="GO" id="GO:0005615">
    <property type="term" value="C:extracellular space"/>
    <property type="evidence" value="ECO:0007669"/>
    <property type="project" value="TreeGrafter"/>
</dbReference>
<dbReference type="Gene3D" id="3.80.10.10">
    <property type="entry name" value="Ribonuclease Inhibitor"/>
    <property type="match status" value="1"/>
</dbReference>
<keyword evidence="5" id="KW-1015">Disulfide bond</keyword>
<dbReference type="InterPro" id="IPR001611">
    <property type="entry name" value="Leu-rich_rpt"/>
</dbReference>
<dbReference type="InterPro" id="IPR032675">
    <property type="entry name" value="LRR_dom_sf"/>
</dbReference>
<name>A0AA47NBG2_MERPO</name>
<dbReference type="InterPro" id="IPR043547">
    <property type="entry name" value="Mimecan/Epiphycan/Opticin"/>
</dbReference>
<keyword evidence="4" id="KW-0654">Proteoglycan</keyword>
<dbReference type="SUPFAM" id="SSF52058">
    <property type="entry name" value="L domain-like"/>
    <property type="match status" value="1"/>
</dbReference>
<evidence type="ECO:0000313" key="8">
    <source>
        <dbReference type="Proteomes" id="UP001174136"/>
    </source>
</evidence>
<evidence type="ECO:0000256" key="1">
    <source>
        <dbReference type="ARBA" id="ARBA00004613"/>
    </source>
</evidence>
<evidence type="ECO:0000256" key="6">
    <source>
        <dbReference type="ARBA" id="ARBA00023180"/>
    </source>
</evidence>
<dbReference type="GO" id="GO:0061975">
    <property type="term" value="P:articular cartilage development"/>
    <property type="evidence" value="ECO:0007669"/>
    <property type="project" value="TreeGrafter"/>
</dbReference>
<gene>
    <name evidence="7" type="primary">Ogn</name>
    <name evidence="7" type="ORF">N1851_002577</name>
</gene>